<evidence type="ECO:0000256" key="7">
    <source>
        <dbReference type="ARBA" id="ARBA00023033"/>
    </source>
</evidence>
<evidence type="ECO:0000313" key="9">
    <source>
        <dbReference type="EMBL" id="KAK3208792.1"/>
    </source>
</evidence>
<dbReference type="GO" id="GO:0020037">
    <property type="term" value="F:heme binding"/>
    <property type="evidence" value="ECO:0007669"/>
    <property type="project" value="InterPro"/>
</dbReference>
<keyword evidence="5" id="KW-0560">Oxidoreductase</keyword>
<dbReference type="GO" id="GO:0004497">
    <property type="term" value="F:monooxygenase activity"/>
    <property type="evidence" value="ECO:0007669"/>
    <property type="project" value="UniProtKB-KW"/>
</dbReference>
<dbReference type="InterPro" id="IPR036396">
    <property type="entry name" value="Cyt_P450_sf"/>
</dbReference>
<keyword evidence="7" id="KW-0503">Monooxygenase</keyword>
<protein>
    <recommendedName>
        <fullName evidence="11">P450 monooxygenase</fullName>
    </recommendedName>
</protein>
<dbReference type="InterPro" id="IPR050121">
    <property type="entry name" value="Cytochrome_P450_monoxygenase"/>
</dbReference>
<evidence type="ECO:0000256" key="4">
    <source>
        <dbReference type="ARBA" id="ARBA00022723"/>
    </source>
</evidence>
<name>A0AAN6RIU6_9PLEO</name>
<dbReference type="PANTHER" id="PTHR24305">
    <property type="entry name" value="CYTOCHROME P450"/>
    <property type="match status" value="1"/>
</dbReference>
<evidence type="ECO:0000256" key="8">
    <source>
        <dbReference type="SAM" id="MobiDB-lite"/>
    </source>
</evidence>
<dbReference type="InterPro" id="IPR001128">
    <property type="entry name" value="Cyt_P450"/>
</dbReference>
<dbReference type="AlphaFoldDB" id="A0AAN6RIU6"/>
<gene>
    <name evidence="9" type="ORF">GRF29_77g2028712</name>
</gene>
<accession>A0AAN6RIU6</accession>
<keyword evidence="3" id="KW-0349">Heme</keyword>
<dbReference type="EMBL" id="WVTA01000007">
    <property type="protein sequence ID" value="KAK3208792.1"/>
    <property type="molecule type" value="Genomic_DNA"/>
</dbReference>
<evidence type="ECO:0008006" key="11">
    <source>
        <dbReference type="Google" id="ProtNLM"/>
    </source>
</evidence>
<dbReference type="SUPFAM" id="SSF48264">
    <property type="entry name" value="Cytochrome P450"/>
    <property type="match status" value="1"/>
</dbReference>
<evidence type="ECO:0000256" key="2">
    <source>
        <dbReference type="ARBA" id="ARBA00010617"/>
    </source>
</evidence>
<dbReference type="Gene3D" id="1.10.630.10">
    <property type="entry name" value="Cytochrome P450"/>
    <property type="match status" value="2"/>
</dbReference>
<dbReference type="Proteomes" id="UP001280581">
    <property type="component" value="Unassembled WGS sequence"/>
</dbReference>
<keyword evidence="4" id="KW-0479">Metal-binding</keyword>
<evidence type="ECO:0000256" key="6">
    <source>
        <dbReference type="ARBA" id="ARBA00023004"/>
    </source>
</evidence>
<comment type="caution">
    <text evidence="9">The sequence shown here is derived from an EMBL/GenBank/DDBJ whole genome shotgun (WGS) entry which is preliminary data.</text>
</comment>
<evidence type="ECO:0000256" key="1">
    <source>
        <dbReference type="ARBA" id="ARBA00001971"/>
    </source>
</evidence>
<keyword evidence="6" id="KW-0408">Iron</keyword>
<comment type="similarity">
    <text evidence="2">Belongs to the cytochrome P450 family.</text>
</comment>
<organism evidence="9 10">
    <name type="scientific">Pseudopithomyces chartarum</name>
    <dbReference type="NCBI Taxonomy" id="1892770"/>
    <lineage>
        <taxon>Eukaryota</taxon>
        <taxon>Fungi</taxon>
        <taxon>Dikarya</taxon>
        <taxon>Ascomycota</taxon>
        <taxon>Pezizomycotina</taxon>
        <taxon>Dothideomycetes</taxon>
        <taxon>Pleosporomycetidae</taxon>
        <taxon>Pleosporales</taxon>
        <taxon>Massarineae</taxon>
        <taxon>Didymosphaeriaceae</taxon>
        <taxon>Pseudopithomyces</taxon>
    </lineage>
</organism>
<proteinExistence type="inferred from homology"/>
<feature type="compositionally biased region" description="Basic residues" evidence="8">
    <location>
        <begin position="302"/>
        <end position="313"/>
    </location>
</feature>
<evidence type="ECO:0000256" key="5">
    <source>
        <dbReference type="ARBA" id="ARBA00023002"/>
    </source>
</evidence>
<dbReference type="GO" id="GO:0005506">
    <property type="term" value="F:iron ion binding"/>
    <property type="evidence" value="ECO:0007669"/>
    <property type="project" value="InterPro"/>
</dbReference>
<keyword evidence="10" id="KW-1185">Reference proteome</keyword>
<comment type="cofactor">
    <cofactor evidence="1">
        <name>heme</name>
        <dbReference type="ChEBI" id="CHEBI:30413"/>
    </cofactor>
</comment>
<dbReference type="Pfam" id="PF00067">
    <property type="entry name" value="p450"/>
    <property type="match status" value="1"/>
</dbReference>
<evidence type="ECO:0000256" key="3">
    <source>
        <dbReference type="ARBA" id="ARBA00022617"/>
    </source>
</evidence>
<dbReference type="GO" id="GO:0016705">
    <property type="term" value="F:oxidoreductase activity, acting on paired donors, with incorporation or reduction of molecular oxygen"/>
    <property type="evidence" value="ECO:0007669"/>
    <property type="project" value="InterPro"/>
</dbReference>
<feature type="compositionally biased region" description="Basic and acidic residues" evidence="8">
    <location>
        <begin position="332"/>
        <end position="346"/>
    </location>
</feature>
<sequence length="346" mass="37945">MFFLLLLPLTFYLVPLLSRLPLLLIPGPLLAKLSNLWLMYQCRRGKRYLAVHSAHQTYGKVLRIAPNHISIADASAIPVIYGHGKGLLKADYYDAFVSITRGLFNTRDRAEHTRKRKAVAHTFSAKAIGQFERTLGCLPQLKPYAAYLPDPFFTNGIRAINSLAGIAIARVNDRLSHPSPRVDLLSHLIASRDEAGNPLGRAELTAEALTQLIAGSDTTSNTSCALLYHCLATPHVIPKLVAELDAAIPDIDAVPSFAQVRDLPYLDAVIKETMRIHSTSSLGLPRVVPPAPASPSSTTTSPRHRALRPRLHHPPQQGNLGPRRGRVPPRAMGERERGAEECVHPV</sequence>
<evidence type="ECO:0000313" key="10">
    <source>
        <dbReference type="Proteomes" id="UP001280581"/>
    </source>
</evidence>
<reference evidence="9 10" key="1">
    <citation type="submission" date="2021-02" db="EMBL/GenBank/DDBJ databases">
        <title>Genome assembly of Pseudopithomyces chartarum.</title>
        <authorList>
            <person name="Jauregui R."/>
            <person name="Singh J."/>
            <person name="Voisey C."/>
        </authorList>
    </citation>
    <scope>NUCLEOTIDE SEQUENCE [LARGE SCALE GENOMIC DNA]</scope>
    <source>
        <strain evidence="9 10">AGR01</strain>
    </source>
</reference>
<feature type="region of interest" description="Disordered" evidence="8">
    <location>
        <begin position="281"/>
        <end position="346"/>
    </location>
</feature>
<dbReference type="PANTHER" id="PTHR24305:SF29">
    <property type="entry name" value="BENZOATE-PARA-HYDROXYLASE"/>
    <property type="match status" value="1"/>
</dbReference>